<comment type="caution">
    <text evidence="1">The sequence shown here is derived from an EMBL/GenBank/DDBJ whole genome shotgun (WGS) entry which is preliminary data.</text>
</comment>
<dbReference type="Proteomes" id="UP000004986">
    <property type="component" value="Unassembled WGS sequence"/>
</dbReference>
<organism evidence="1 2">
    <name type="scientific">Pseudomonas syringae pv. pisi str. 1704B</name>
    <dbReference type="NCBI Taxonomy" id="629263"/>
    <lineage>
        <taxon>Bacteria</taxon>
        <taxon>Pseudomonadati</taxon>
        <taxon>Pseudomonadota</taxon>
        <taxon>Gammaproteobacteria</taxon>
        <taxon>Pseudomonadales</taxon>
        <taxon>Pseudomonadaceae</taxon>
        <taxon>Pseudomonas</taxon>
        <taxon>Pseudomonas syringae</taxon>
    </lineage>
</organism>
<protein>
    <submittedName>
        <fullName evidence="1">Beta-lactamase-like protein</fullName>
    </submittedName>
</protein>
<dbReference type="AlphaFoldDB" id="F3GNY4"/>
<evidence type="ECO:0000313" key="1">
    <source>
        <dbReference type="EMBL" id="EGH48787.1"/>
    </source>
</evidence>
<feature type="non-terminal residue" evidence="1">
    <location>
        <position position="1"/>
    </location>
</feature>
<evidence type="ECO:0000313" key="2">
    <source>
        <dbReference type="Proteomes" id="UP000004986"/>
    </source>
</evidence>
<accession>F3GNY4</accession>
<dbReference type="HOGENOM" id="CLU_3019143_0_0_6"/>
<proteinExistence type="predicted"/>
<gene>
    <name evidence="1" type="ORF">PSYPI_43256</name>
</gene>
<dbReference type="EMBL" id="AEAI01003484">
    <property type="protein sequence ID" value="EGH48787.1"/>
    <property type="molecule type" value="Genomic_DNA"/>
</dbReference>
<reference evidence="1 2" key="1">
    <citation type="journal article" date="2011" name="PLoS Pathog.">
        <title>Dynamic evolution of pathogenicity revealed by sequencing and comparative genomics of 19 Pseudomonas syringae isolates.</title>
        <authorList>
            <person name="Baltrus D.A."/>
            <person name="Nishimura M.T."/>
            <person name="Romanchuk A."/>
            <person name="Chang J.H."/>
            <person name="Mukhtar M.S."/>
            <person name="Cherkis K."/>
            <person name="Roach J."/>
            <person name="Grant S.R."/>
            <person name="Jones C.D."/>
            <person name="Dangl J.L."/>
        </authorList>
    </citation>
    <scope>NUCLEOTIDE SEQUENCE [LARGE SCALE GENOMIC DNA]</scope>
    <source>
        <strain evidence="1 2">1704B</strain>
    </source>
</reference>
<sequence>TFTADYLKSFEEQAAKAKDSAALIDAMQKSWPQLAEPASLEMSAKVIKGEMKWPN</sequence>
<name>F3GNY4_PSESJ</name>
<keyword evidence="2" id="KW-1185">Reference proteome</keyword>